<keyword evidence="14" id="KW-0379">Hydroxylation</keyword>
<dbReference type="GO" id="GO:0046872">
    <property type="term" value="F:metal ion binding"/>
    <property type="evidence" value="ECO:0007669"/>
    <property type="project" value="UniProtKB-KW"/>
</dbReference>
<keyword evidence="9" id="KW-0560">Oxidoreductase</keyword>
<dbReference type="EMBL" id="JACVVK020000082">
    <property type="protein sequence ID" value="KAK7494562.1"/>
    <property type="molecule type" value="Genomic_DNA"/>
</dbReference>
<comment type="catalytic activity">
    <reaction evidence="19">
        <text>a methylated nucleobase within DNA + 2-oxoglutarate + O2 = a nucleobase within DNA + formaldehyde + succinate + CO2</text>
        <dbReference type="Rhea" id="RHEA:30299"/>
        <dbReference type="Rhea" id="RHEA-COMP:12192"/>
        <dbReference type="Rhea" id="RHEA-COMP:12193"/>
        <dbReference type="ChEBI" id="CHEBI:15379"/>
        <dbReference type="ChEBI" id="CHEBI:16526"/>
        <dbReference type="ChEBI" id="CHEBI:16810"/>
        <dbReference type="ChEBI" id="CHEBI:16842"/>
        <dbReference type="ChEBI" id="CHEBI:30031"/>
        <dbReference type="ChEBI" id="CHEBI:32875"/>
        <dbReference type="ChEBI" id="CHEBI:64428"/>
        <dbReference type="EC" id="1.14.11.33"/>
    </reaction>
    <physiologicalReaction direction="left-to-right" evidence="19">
        <dbReference type="Rhea" id="RHEA:30300"/>
    </physiologicalReaction>
</comment>
<dbReference type="PROSITE" id="PS51471">
    <property type="entry name" value="FE2OG_OXY"/>
    <property type="match status" value="1"/>
</dbReference>
<dbReference type="InterPro" id="IPR037151">
    <property type="entry name" value="AlkB-like_sf"/>
</dbReference>
<evidence type="ECO:0000256" key="9">
    <source>
        <dbReference type="ARBA" id="ARBA00023002"/>
    </source>
</evidence>
<evidence type="ECO:0000256" key="8">
    <source>
        <dbReference type="ARBA" id="ARBA00022964"/>
    </source>
</evidence>
<evidence type="ECO:0000313" key="29">
    <source>
        <dbReference type="Proteomes" id="UP001519460"/>
    </source>
</evidence>
<evidence type="ECO:0000256" key="24">
    <source>
        <dbReference type="ARBA" id="ARBA00071421"/>
    </source>
</evidence>
<evidence type="ECO:0000256" key="16">
    <source>
        <dbReference type="ARBA" id="ARBA00051010"/>
    </source>
</evidence>
<evidence type="ECO:0000256" key="3">
    <source>
        <dbReference type="ARBA" id="ARBA00004496"/>
    </source>
</evidence>
<evidence type="ECO:0000256" key="22">
    <source>
        <dbReference type="ARBA" id="ARBA00066588"/>
    </source>
</evidence>
<dbReference type="GO" id="GO:1990930">
    <property type="term" value="F:mRNA N1-methyladenosine dioxygenase activity"/>
    <property type="evidence" value="ECO:0007669"/>
    <property type="project" value="UniProtKB-EC"/>
</dbReference>
<keyword evidence="5" id="KW-0479">Metal-binding</keyword>
<evidence type="ECO:0000256" key="4">
    <source>
        <dbReference type="ARBA" id="ARBA00022490"/>
    </source>
</evidence>
<comment type="catalytic activity">
    <reaction evidence="16">
        <text>an N(1)-methyl-2'-deoxyadenosine in single-stranded DNA + 2-oxoglutarate + O2 = a 2'-deoxyadenosine in single-stranded DNA + formaldehyde + succinate + CO2 + H(+)</text>
        <dbReference type="Rhea" id="RHEA:70447"/>
        <dbReference type="Rhea" id="RHEA-COMP:17895"/>
        <dbReference type="Rhea" id="RHEA-COMP:17896"/>
        <dbReference type="ChEBI" id="CHEBI:15378"/>
        <dbReference type="ChEBI" id="CHEBI:15379"/>
        <dbReference type="ChEBI" id="CHEBI:16526"/>
        <dbReference type="ChEBI" id="CHEBI:16810"/>
        <dbReference type="ChEBI" id="CHEBI:16842"/>
        <dbReference type="ChEBI" id="CHEBI:30031"/>
        <dbReference type="ChEBI" id="CHEBI:90615"/>
        <dbReference type="ChEBI" id="CHEBI:139096"/>
    </reaction>
    <physiologicalReaction direction="left-to-right" evidence="16">
        <dbReference type="Rhea" id="RHEA:70448"/>
    </physiologicalReaction>
</comment>
<keyword evidence="4" id="KW-0963">Cytoplasm</keyword>
<evidence type="ECO:0000256" key="15">
    <source>
        <dbReference type="ARBA" id="ARBA00050870"/>
    </source>
</evidence>
<organism evidence="28 29">
    <name type="scientific">Batillaria attramentaria</name>
    <dbReference type="NCBI Taxonomy" id="370345"/>
    <lineage>
        <taxon>Eukaryota</taxon>
        <taxon>Metazoa</taxon>
        <taxon>Spiralia</taxon>
        <taxon>Lophotrochozoa</taxon>
        <taxon>Mollusca</taxon>
        <taxon>Gastropoda</taxon>
        <taxon>Caenogastropoda</taxon>
        <taxon>Sorbeoconcha</taxon>
        <taxon>Cerithioidea</taxon>
        <taxon>Batillariidae</taxon>
        <taxon>Batillaria</taxon>
    </lineage>
</organism>
<keyword evidence="11" id="KW-0558">Oxidation</keyword>
<evidence type="ECO:0000256" key="17">
    <source>
        <dbReference type="ARBA" id="ARBA00051165"/>
    </source>
</evidence>
<evidence type="ECO:0000256" key="19">
    <source>
        <dbReference type="ARBA" id="ARBA00053025"/>
    </source>
</evidence>
<reference evidence="28 29" key="1">
    <citation type="journal article" date="2023" name="Sci. Data">
        <title>Genome assembly of the Korean intertidal mud-creeper Batillaria attramentaria.</title>
        <authorList>
            <person name="Patra A.K."/>
            <person name="Ho P.T."/>
            <person name="Jun S."/>
            <person name="Lee S.J."/>
            <person name="Kim Y."/>
            <person name="Won Y.J."/>
        </authorList>
    </citation>
    <scope>NUCLEOTIDE SEQUENCE [LARGE SCALE GENOMIC DNA]</scope>
    <source>
        <strain evidence="28">Wonlab-2016</strain>
    </source>
</reference>
<name>A0ABD0L634_9CAEN</name>
<evidence type="ECO:0000256" key="18">
    <source>
        <dbReference type="ARBA" id="ARBA00052597"/>
    </source>
</evidence>
<comment type="catalytic activity">
    <reaction evidence="15">
        <text>an N(1)-methyladenosine in mRNA + 2-oxoglutarate + O2 = an adenosine in mRNA + formaldehyde + succinate + CO2</text>
        <dbReference type="Rhea" id="RHEA:49516"/>
        <dbReference type="Rhea" id="RHEA-COMP:12414"/>
        <dbReference type="Rhea" id="RHEA-COMP:12415"/>
        <dbReference type="ChEBI" id="CHEBI:15379"/>
        <dbReference type="ChEBI" id="CHEBI:16526"/>
        <dbReference type="ChEBI" id="CHEBI:16810"/>
        <dbReference type="ChEBI" id="CHEBI:16842"/>
        <dbReference type="ChEBI" id="CHEBI:30031"/>
        <dbReference type="ChEBI" id="CHEBI:74411"/>
        <dbReference type="ChEBI" id="CHEBI:74491"/>
        <dbReference type="EC" id="1.14.11.54"/>
    </reaction>
</comment>
<evidence type="ECO:0000259" key="27">
    <source>
        <dbReference type="PROSITE" id="PS51471"/>
    </source>
</evidence>
<comment type="catalytic activity">
    <reaction evidence="17">
        <text>an N(3)-methyl-2'-deoxycytidine in single-stranded DNA + 2-oxoglutarate + O2 = a 2'-deoxycytidine in single-stranded DNA + formaldehyde + succinate + CO2 + H(+)</text>
        <dbReference type="Rhea" id="RHEA:70435"/>
        <dbReference type="Rhea" id="RHEA-COMP:12846"/>
        <dbReference type="Rhea" id="RHEA-COMP:17894"/>
        <dbReference type="ChEBI" id="CHEBI:15378"/>
        <dbReference type="ChEBI" id="CHEBI:15379"/>
        <dbReference type="ChEBI" id="CHEBI:16526"/>
        <dbReference type="ChEBI" id="CHEBI:16810"/>
        <dbReference type="ChEBI" id="CHEBI:16842"/>
        <dbReference type="ChEBI" id="CHEBI:30031"/>
        <dbReference type="ChEBI" id="CHEBI:85452"/>
        <dbReference type="ChEBI" id="CHEBI:139075"/>
    </reaction>
    <physiologicalReaction direction="left-to-right" evidence="17">
        <dbReference type="Rhea" id="RHEA:70436"/>
    </physiologicalReaction>
</comment>
<evidence type="ECO:0000256" key="23">
    <source>
        <dbReference type="ARBA" id="ARBA00066725"/>
    </source>
</evidence>
<keyword evidence="29" id="KW-1185">Reference proteome</keyword>
<evidence type="ECO:0000256" key="2">
    <source>
        <dbReference type="ARBA" id="ARBA00004123"/>
    </source>
</evidence>
<evidence type="ECO:0000256" key="26">
    <source>
        <dbReference type="SAM" id="MobiDB-lite"/>
    </source>
</evidence>
<dbReference type="GO" id="GO:0005737">
    <property type="term" value="C:cytoplasm"/>
    <property type="evidence" value="ECO:0007669"/>
    <property type="project" value="UniProtKB-SubCell"/>
</dbReference>
<dbReference type="InterPro" id="IPR032854">
    <property type="entry name" value="ALKBH3"/>
</dbReference>
<dbReference type="InterPro" id="IPR005123">
    <property type="entry name" value="Oxoglu/Fe-dep_dioxygenase_dom"/>
</dbReference>
<dbReference type="EC" id="1.14.11.33" evidence="23"/>
<comment type="subcellular location">
    <subcellularLocation>
        <location evidence="3">Cytoplasm</location>
    </subcellularLocation>
    <subcellularLocation>
        <location evidence="2">Nucleus</location>
    </subcellularLocation>
</comment>
<dbReference type="InterPro" id="IPR027450">
    <property type="entry name" value="AlkB-like"/>
</dbReference>
<keyword evidence="6" id="KW-0227">DNA damage</keyword>
<dbReference type="PANTHER" id="PTHR31212:SF4">
    <property type="entry name" value="ALPHA-KETOGLUTARATE-DEPENDENT DIOXYGENASE ALKB HOMOLOG 3"/>
    <property type="match status" value="1"/>
</dbReference>
<keyword evidence="12" id="KW-0234">DNA repair</keyword>
<evidence type="ECO:0000256" key="11">
    <source>
        <dbReference type="ARBA" id="ARBA00023097"/>
    </source>
</evidence>
<feature type="domain" description="Fe2OG dioxygenase" evidence="27">
    <location>
        <begin position="168"/>
        <end position="274"/>
    </location>
</feature>
<evidence type="ECO:0000256" key="21">
    <source>
        <dbReference type="ARBA" id="ARBA00064884"/>
    </source>
</evidence>
<dbReference type="PANTHER" id="PTHR31212">
    <property type="entry name" value="ALPHA-KETOGLUTARATE-DEPENDENT DIOXYGENASE ALKB HOMOLOG 3"/>
    <property type="match status" value="1"/>
</dbReference>
<dbReference type="EC" id="1.14.11.54" evidence="22"/>
<proteinExistence type="predicted"/>
<dbReference type="SUPFAM" id="SSF51197">
    <property type="entry name" value="Clavaminate synthase-like"/>
    <property type="match status" value="1"/>
</dbReference>
<keyword evidence="7" id="KW-0832">Ubl conjugation</keyword>
<accession>A0ABD0L634</accession>
<dbReference type="Gene3D" id="2.60.120.590">
    <property type="entry name" value="Alpha-ketoglutarate-dependent dioxygenase AlkB-like"/>
    <property type="match status" value="1"/>
</dbReference>
<evidence type="ECO:0000256" key="14">
    <source>
        <dbReference type="ARBA" id="ARBA00023278"/>
    </source>
</evidence>
<keyword evidence="13" id="KW-0539">Nucleus</keyword>
<evidence type="ECO:0000256" key="12">
    <source>
        <dbReference type="ARBA" id="ARBA00023204"/>
    </source>
</evidence>
<evidence type="ECO:0000256" key="25">
    <source>
        <dbReference type="ARBA" id="ARBA00077988"/>
    </source>
</evidence>
<evidence type="ECO:0000256" key="13">
    <source>
        <dbReference type="ARBA" id="ARBA00023242"/>
    </source>
</evidence>
<comment type="function">
    <text evidence="20">Dioxygenase that mediates demethylation of DNA and RNA containing 1-methyladenosine (m1A). Repairs alkylated DNA containing 1-methyladenosine (m1A) and 3-methylcytosine (m3C) by oxidative demethylation. Has a strong preference for single-stranded DNA. Able to process alkylated m3C within double-stranded regions via its interaction with ASCC3, which promotes DNA unwinding to generate single-stranded substrate needed for ALKBH3. Can repair exocyclic 3,N4-ethenocytosine adducs in single-stranded DNA. Also acts on RNA. Demethylates N(1)-methyladenosine (m1A) RNA, an epigenetic internal modification of messenger RNAs (mRNAs) highly enriched within 5'-untranslated regions (UTRs) and in the vicinity of start codons. Requires molecular oxygen, alpha-ketoglutarate and iron.</text>
</comment>
<dbReference type="Proteomes" id="UP001519460">
    <property type="component" value="Unassembled WGS sequence"/>
</dbReference>
<sequence>MNGDRRRRARVQGGWAAPVRNVRSDKDKPKAMAEPAWLAKTVDDPVPKKFTYEQPQEDFRVKPEELIITKPGLYDISLEPSGVSRLRFFPNFLDPQHSKELFQQLFHEVPWRQRSIIVGGVSYLQPRLTAWFGEQPYSYSGVTHEPNQQWPVALTVLREQLEEVTGTRFNSLLANLYRDGHDSIDWHSDDEPSLGTNPIIASLSFGGTRNFEMRKKPPMGNTGDYTYSQTVRVPLESGSLLIMEGCTQADWQHRVPKEYHDRGPRINLTFRVIHPEHT</sequence>
<feature type="compositionally biased region" description="Basic and acidic residues" evidence="26">
    <location>
        <begin position="22"/>
        <end position="31"/>
    </location>
</feature>
<evidence type="ECO:0000256" key="7">
    <source>
        <dbReference type="ARBA" id="ARBA00022843"/>
    </source>
</evidence>
<protein>
    <recommendedName>
        <fullName evidence="24">Alpha-ketoglutarate-dependent dioxygenase alkB homolog 3</fullName>
        <ecNumber evidence="23">1.14.11.33</ecNumber>
        <ecNumber evidence="22">1.14.11.54</ecNumber>
    </recommendedName>
    <alternativeName>
        <fullName evidence="25">Alkylated DNA repair protein alkB homolog 3</fullName>
    </alternativeName>
</protein>
<evidence type="ECO:0000256" key="5">
    <source>
        <dbReference type="ARBA" id="ARBA00022723"/>
    </source>
</evidence>
<keyword evidence="8" id="KW-0223">Dioxygenase</keyword>
<evidence type="ECO:0000313" key="28">
    <source>
        <dbReference type="EMBL" id="KAK7494562.1"/>
    </source>
</evidence>
<dbReference type="Pfam" id="PF13532">
    <property type="entry name" value="2OG-FeII_Oxy_2"/>
    <property type="match status" value="1"/>
</dbReference>
<comment type="subunit">
    <text evidence="21">Interacts with the ASCC complex composed of ASCC1, ASCC2 and ASCC3. Interacts directly with ASCC3, and is thereby recruited to the ASCC complex. Interacts with OTUD4; the interaction is direct. Interacts with USP7 and USP9X.</text>
</comment>
<evidence type="ECO:0000256" key="6">
    <source>
        <dbReference type="ARBA" id="ARBA00022763"/>
    </source>
</evidence>
<evidence type="ECO:0000256" key="1">
    <source>
        <dbReference type="ARBA" id="ARBA00001954"/>
    </source>
</evidence>
<feature type="region of interest" description="Disordered" evidence="26">
    <location>
        <begin position="1"/>
        <end position="36"/>
    </location>
</feature>
<dbReference type="GO" id="GO:0035516">
    <property type="term" value="F:broad specificity oxidative DNA demethylase activity"/>
    <property type="evidence" value="ECO:0007669"/>
    <property type="project" value="UniProtKB-EC"/>
</dbReference>
<evidence type="ECO:0000256" key="10">
    <source>
        <dbReference type="ARBA" id="ARBA00023004"/>
    </source>
</evidence>
<dbReference type="AlphaFoldDB" id="A0ABD0L634"/>
<comment type="cofactor">
    <cofactor evidence="1">
        <name>Fe(2+)</name>
        <dbReference type="ChEBI" id="CHEBI:29033"/>
    </cofactor>
</comment>
<dbReference type="GO" id="GO:0005634">
    <property type="term" value="C:nucleus"/>
    <property type="evidence" value="ECO:0007669"/>
    <property type="project" value="UniProtKB-SubCell"/>
</dbReference>
<evidence type="ECO:0000256" key="20">
    <source>
        <dbReference type="ARBA" id="ARBA00054625"/>
    </source>
</evidence>
<dbReference type="FunFam" id="2.60.120.590:FF:000003">
    <property type="entry name" value="alpha-ketoglutarate-dependent dioxygenase alkB homolog 3"/>
    <property type="match status" value="1"/>
</dbReference>
<keyword evidence="10" id="KW-0408">Iron</keyword>
<feature type="compositionally biased region" description="Basic residues" evidence="26">
    <location>
        <begin position="1"/>
        <end position="10"/>
    </location>
</feature>
<dbReference type="GO" id="GO:0006281">
    <property type="term" value="P:DNA repair"/>
    <property type="evidence" value="ECO:0007669"/>
    <property type="project" value="UniProtKB-KW"/>
</dbReference>
<gene>
    <name evidence="28" type="ORF">BaRGS_00014215</name>
</gene>
<comment type="catalytic activity">
    <reaction evidence="18">
        <text>a 3,N(4)-etheno-2'-deoxycytidine in single-stranded DNA + 2-oxoglutarate + O2 + H2O = a 2'-deoxycytidine in single-stranded DNA + glyoxal + succinate + CO2</text>
        <dbReference type="Rhea" id="RHEA:70471"/>
        <dbReference type="Rhea" id="RHEA-COMP:12846"/>
        <dbReference type="Rhea" id="RHEA-COMP:17906"/>
        <dbReference type="ChEBI" id="CHEBI:15377"/>
        <dbReference type="ChEBI" id="CHEBI:15379"/>
        <dbReference type="ChEBI" id="CHEBI:16526"/>
        <dbReference type="ChEBI" id="CHEBI:16810"/>
        <dbReference type="ChEBI" id="CHEBI:30031"/>
        <dbReference type="ChEBI" id="CHEBI:34779"/>
        <dbReference type="ChEBI" id="CHEBI:85452"/>
        <dbReference type="ChEBI" id="CHEBI:189585"/>
    </reaction>
    <physiologicalReaction direction="left-to-right" evidence="18">
        <dbReference type="Rhea" id="RHEA:70472"/>
    </physiologicalReaction>
</comment>
<comment type="caution">
    <text evidence="28">The sequence shown here is derived from an EMBL/GenBank/DDBJ whole genome shotgun (WGS) entry which is preliminary data.</text>
</comment>